<gene>
    <name evidence="9" type="ORF">JOD01_001385</name>
</gene>
<evidence type="ECO:0000256" key="1">
    <source>
        <dbReference type="ARBA" id="ARBA00016505"/>
    </source>
</evidence>
<protein>
    <recommendedName>
        <fullName evidence="1">rRNA adenine N-6-methyltransferase</fullName>
    </recommendedName>
    <alternativeName>
        <fullName evidence="7">Erythromycin resistance protein</fullName>
    </alternativeName>
    <alternativeName>
        <fullName evidence="6">Macrolide-lincosamide-streptogramin B resistance protein</fullName>
    </alternativeName>
</protein>
<dbReference type="GO" id="GO:0000179">
    <property type="term" value="F:rRNA (adenine-N6,N6-)-dimethyltransferase activity"/>
    <property type="evidence" value="ECO:0007669"/>
    <property type="project" value="InterPro"/>
</dbReference>
<keyword evidence="2" id="KW-0489">Methyltransferase</keyword>
<dbReference type="InterPro" id="IPR029063">
    <property type="entry name" value="SAM-dependent_MTases_sf"/>
</dbReference>
<dbReference type="SUPFAM" id="SSF53335">
    <property type="entry name" value="S-adenosyl-L-methionine-dependent methyltransferases"/>
    <property type="match status" value="1"/>
</dbReference>
<dbReference type="InterPro" id="IPR001737">
    <property type="entry name" value="KsgA/Erm"/>
</dbReference>
<evidence type="ECO:0000313" key="9">
    <source>
        <dbReference type="EMBL" id="MBM7589785.1"/>
    </source>
</evidence>
<proteinExistence type="predicted"/>
<name>A0A939BNY0_9BACL</name>
<evidence type="ECO:0000256" key="6">
    <source>
        <dbReference type="ARBA" id="ARBA00029941"/>
    </source>
</evidence>
<dbReference type="InterPro" id="IPR020598">
    <property type="entry name" value="rRNA_Ade_methylase_Trfase_N"/>
</dbReference>
<dbReference type="Proteomes" id="UP000717624">
    <property type="component" value="Unassembled WGS sequence"/>
</dbReference>
<organism evidence="9 10">
    <name type="scientific">Brevibacillus fulvus</name>
    <dbReference type="NCBI Taxonomy" id="1125967"/>
    <lineage>
        <taxon>Bacteria</taxon>
        <taxon>Bacillati</taxon>
        <taxon>Bacillota</taxon>
        <taxon>Bacilli</taxon>
        <taxon>Bacillales</taxon>
        <taxon>Paenibacillaceae</taxon>
        <taxon>Brevibacillus</taxon>
    </lineage>
</organism>
<dbReference type="GO" id="GO:0003723">
    <property type="term" value="F:RNA binding"/>
    <property type="evidence" value="ECO:0007669"/>
    <property type="project" value="UniProtKB-KW"/>
</dbReference>
<evidence type="ECO:0000313" key="10">
    <source>
        <dbReference type="Proteomes" id="UP000717624"/>
    </source>
</evidence>
<dbReference type="EMBL" id="JAFBEB010000003">
    <property type="protein sequence ID" value="MBM7589785.1"/>
    <property type="molecule type" value="Genomic_DNA"/>
</dbReference>
<dbReference type="SMART" id="SM00650">
    <property type="entry name" value="rADc"/>
    <property type="match status" value="1"/>
</dbReference>
<dbReference type="InterPro" id="IPR020596">
    <property type="entry name" value="rRNA_Ade_Mease_Trfase_CS"/>
</dbReference>
<keyword evidence="4" id="KW-0949">S-adenosyl-L-methionine</keyword>
<dbReference type="RefSeq" id="WP_204517502.1">
    <property type="nucleotide sequence ID" value="NZ_BAABIN010000033.1"/>
</dbReference>
<evidence type="ECO:0000256" key="5">
    <source>
        <dbReference type="ARBA" id="ARBA00022884"/>
    </source>
</evidence>
<keyword evidence="10" id="KW-1185">Reference proteome</keyword>
<keyword evidence="3" id="KW-0808">Transferase</keyword>
<accession>A0A939BNY0</accession>
<keyword evidence="5" id="KW-0694">RNA-binding</keyword>
<dbReference type="AlphaFoldDB" id="A0A939BNY0"/>
<evidence type="ECO:0000256" key="7">
    <source>
        <dbReference type="ARBA" id="ARBA00030809"/>
    </source>
</evidence>
<dbReference type="Pfam" id="PF00398">
    <property type="entry name" value="RrnaAD"/>
    <property type="match status" value="1"/>
</dbReference>
<dbReference type="CDD" id="cd02440">
    <property type="entry name" value="AdoMet_MTases"/>
    <property type="match status" value="1"/>
</dbReference>
<comment type="caution">
    <text evidence="9">The sequence shown here is derived from an EMBL/GenBank/DDBJ whole genome shotgun (WGS) entry which is preliminary data.</text>
</comment>
<evidence type="ECO:0000256" key="4">
    <source>
        <dbReference type="ARBA" id="ARBA00022691"/>
    </source>
</evidence>
<evidence type="ECO:0000259" key="8">
    <source>
        <dbReference type="SMART" id="SM00650"/>
    </source>
</evidence>
<evidence type="ECO:0000256" key="2">
    <source>
        <dbReference type="ARBA" id="ARBA00022603"/>
    </source>
</evidence>
<reference evidence="9" key="1">
    <citation type="submission" date="2021-01" db="EMBL/GenBank/DDBJ databases">
        <title>Genomic Encyclopedia of Type Strains, Phase IV (KMG-IV): sequencing the most valuable type-strain genomes for metagenomic binning, comparative biology and taxonomic classification.</title>
        <authorList>
            <person name="Goeker M."/>
        </authorList>
    </citation>
    <scope>NUCLEOTIDE SEQUENCE</scope>
    <source>
        <strain evidence="9">DSM 25523</strain>
    </source>
</reference>
<sequence length="182" mass="20962">MTDFIFFLRRFISAPGRVGSVIPSSRFLAERMLKEVNWEKTKAIVELGPGTGVFTKEILEKKRPATSFFAVERDPQFRRILQARFPPLRIYEEAGQLSKYLRELDLPAINVIVSGLPFAVFPPELRTAILDEVDKVLAPDGIFITFQYSLQMRAELKERFRKVKIGFTPLNIPPAFIYTCYK</sequence>
<feature type="domain" description="Ribosomal RNA adenine methylase transferase N-terminal" evidence="8">
    <location>
        <begin position="28"/>
        <end position="169"/>
    </location>
</feature>
<dbReference type="PROSITE" id="PS01131">
    <property type="entry name" value="RRNA_A_DIMETH"/>
    <property type="match status" value="1"/>
</dbReference>
<dbReference type="Gene3D" id="3.40.50.150">
    <property type="entry name" value="Vaccinia Virus protein VP39"/>
    <property type="match status" value="1"/>
</dbReference>
<evidence type="ECO:0000256" key="3">
    <source>
        <dbReference type="ARBA" id="ARBA00022679"/>
    </source>
</evidence>